<keyword evidence="2" id="KW-1185">Reference proteome</keyword>
<accession>A0ABY4KKI8</accession>
<dbReference type="EMBL" id="CP096208">
    <property type="protein sequence ID" value="UPQ81347.1"/>
    <property type="molecule type" value="Genomic_DNA"/>
</dbReference>
<evidence type="ECO:0000313" key="2">
    <source>
        <dbReference type="Proteomes" id="UP000831189"/>
    </source>
</evidence>
<organism evidence="1 2">
    <name type="scientific">Pseudomonas knackmussii</name>
    <dbReference type="NCBI Taxonomy" id="65741"/>
    <lineage>
        <taxon>Bacteria</taxon>
        <taxon>Pseudomonadati</taxon>
        <taxon>Pseudomonadota</taxon>
        <taxon>Gammaproteobacteria</taxon>
        <taxon>Pseudomonadales</taxon>
        <taxon>Pseudomonadaceae</taxon>
        <taxon>Pseudomonas</taxon>
    </lineage>
</organism>
<sequence>MFSLHGPSRDGLKKLFFEKSGSVTMRLTGLSFRQSRPFSEFSQQHVKIAPSVPDFFRQLDNNRYELINPLSQRNGSVNFLILIGTVTLPIVHRLRVALMVLYAIK</sequence>
<protein>
    <submittedName>
        <fullName evidence="1">Uncharacterized protein</fullName>
    </submittedName>
</protein>
<proteinExistence type="predicted"/>
<gene>
    <name evidence="1" type="ORF">M0M42_13025</name>
</gene>
<name>A0ABY4KKI8_9PSED</name>
<evidence type="ECO:0000313" key="1">
    <source>
        <dbReference type="EMBL" id="UPQ81347.1"/>
    </source>
</evidence>
<reference evidence="1 2" key="1">
    <citation type="submission" date="2022-04" db="EMBL/GenBank/DDBJ databases">
        <title>Pseudomonas knackmussii B09-2.</title>
        <authorList>
            <person name="Deng Y."/>
        </authorList>
    </citation>
    <scope>NUCLEOTIDE SEQUENCE [LARGE SCALE GENOMIC DNA]</scope>
    <source>
        <strain evidence="1 2">B09-2</strain>
    </source>
</reference>
<dbReference type="Proteomes" id="UP000831189">
    <property type="component" value="Chromosome"/>
</dbReference>